<reference evidence="1" key="1">
    <citation type="submission" date="2022-10" db="EMBL/GenBank/DDBJ databases">
        <title>Culturing micro-colonial fungi from biological soil crusts in the Mojave desert and describing Neophaeococcomyces mojavensis, and introducing the new genera and species Taxawa tesnikishii.</title>
        <authorList>
            <person name="Kurbessoian T."/>
            <person name="Stajich J.E."/>
        </authorList>
    </citation>
    <scope>NUCLEOTIDE SEQUENCE</scope>
    <source>
        <strain evidence="1">JES_112</strain>
    </source>
</reference>
<organism evidence="1 2">
    <name type="scientific">Neophaeococcomyces mojaviensis</name>
    <dbReference type="NCBI Taxonomy" id="3383035"/>
    <lineage>
        <taxon>Eukaryota</taxon>
        <taxon>Fungi</taxon>
        <taxon>Dikarya</taxon>
        <taxon>Ascomycota</taxon>
        <taxon>Pezizomycotina</taxon>
        <taxon>Eurotiomycetes</taxon>
        <taxon>Chaetothyriomycetidae</taxon>
        <taxon>Chaetothyriales</taxon>
        <taxon>Chaetothyriales incertae sedis</taxon>
        <taxon>Neophaeococcomyces</taxon>
    </lineage>
</organism>
<protein>
    <submittedName>
        <fullName evidence="1">Uncharacterized protein</fullName>
    </submittedName>
</protein>
<dbReference type="Proteomes" id="UP001172386">
    <property type="component" value="Unassembled WGS sequence"/>
</dbReference>
<dbReference type="EMBL" id="JAPDRQ010000027">
    <property type="protein sequence ID" value="KAJ9660890.1"/>
    <property type="molecule type" value="Genomic_DNA"/>
</dbReference>
<accession>A0ACC3AEZ8</accession>
<sequence length="168" mass="18442">MAELARERKADSEPGSHVAITSLQVDDERRTPDIDLPLDVAAENGHVATDKYGKPLVHFDAAAEARLRMKIDIFIIPTIALLYLFCFIDRANIGNARLAGFERDLKLKGNDYNSVLSAFYIGYIIFELPSTLANKYVGPGWYIPGMALAFGITTIVTGFCTNKANVSA</sequence>
<evidence type="ECO:0000313" key="2">
    <source>
        <dbReference type="Proteomes" id="UP001172386"/>
    </source>
</evidence>
<evidence type="ECO:0000313" key="1">
    <source>
        <dbReference type="EMBL" id="KAJ9660890.1"/>
    </source>
</evidence>
<proteinExistence type="predicted"/>
<keyword evidence="2" id="KW-1185">Reference proteome</keyword>
<comment type="caution">
    <text evidence="1">The sequence shown here is derived from an EMBL/GenBank/DDBJ whole genome shotgun (WGS) entry which is preliminary data.</text>
</comment>
<name>A0ACC3AEZ8_9EURO</name>
<feature type="non-terminal residue" evidence="1">
    <location>
        <position position="168"/>
    </location>
</feature>
<gene>
    <name evidence="1" type="ORF">H2198_002235</name>
</gene>